<dbReference type="InterPro" id="IPR036869">
    <property type="entry name" value="J_dom_sf"/>
</dbReference>
<feature type="repeat" description="CXXCXGXG motif" evidence="11">
    <location>
        <begin position="200"/>
        <end position="207"/>
    </location>
</feature>
<dbReference type="InterPro" id="IPR036410">
    <property type="entry name" value="HSP_DnaJ_Cys-rich_dom_sf"/>
</dbReference>
<dbReference type="CDD" id="cd10719">
    <property type="entry name" value="DnaJ_zf"/>
    <property type="match status" value="1"/>
</dbReference>
<evidence type="ECO:0000256" key="3">
    <source>
        <dbReference type="ARBA" id="ARBA00022490"/>
    </source>
</evidence>
<dbReference type="GO" id="GO:0006260">
    <property type="term" value="P:DNA replication"/>
    <property type="evidence" value="ECO:0007669"/>
    <property type="project" value="UniProtKB-KW"/>
</dbReference>
<dbReference type="Proteomes" id="UP000198669">
    <property type="component" value="Unassembled WGS sequence"/>
</dbReference>
<feature type="domain" description="J" evidence="13">
    <location>
        <begin position="6"/>
        <end position="70"/>
    </location>
</feature>
<dbReference type="FunFam" id="1.10.287.110:FF:000031">
    <property type="entry name" value="Molecular chaperone DnaJ"/>
    <property type="match status" value="1"/>
</dbReference>
<feature type="domain" description="CR-type" evidence="14">
    <location>
        <begin position="144"/>
        <end position="226"/>
    </location>
</feature>
<dbReference type="CDD" id="cd10747">
    <property type="entry name" value="DnaJ_C"/>
    <property type="match status" value="1"/>
</dbReference>
<dbReference type="InterPro" id="IPR001623">
    <property type="entry name" value="DnaJ_domain"/>
</dbReference>
<comment type="subunit">
    <text evidence="2 11">Homodimer.</text>
</comment>
<dbReference type="FunFam" id="2.60.260.20:FF:000004">
    <property type="entry name" value="Molecular chaperone DnaJ"/>
    <property type="match status" value="1"/>
</dbReference>
<keyword evidence="10 11" id="KW-0143">Chaperone</keyword>
<dbReference type="InterPro" id="IPR008971">
    <property type="entry name" value="HSP40/DnaJ_pept-bd"/>
</dbReference>
<evidence type="ECO:0000256" key="4">
    <source>
        <dbReference type="ARBA" id="ARBA00022705"/>
    </source>
</evidence>
<dbReference type="AlphaFoldDB" id="A0A1L3Q2B5"/>
<comment type="domain">
    <text evidence="11">The J domain is necessary and sufficient to stimulate DnaK ATPase activity. Zinc center 1 plays an important role in the autonomous, DnaK-independent chaperone activity of DnaJ. Zinc center 2 is essential for interaction with DnaK and for DnaJ activity.</text>
</comment>
<feature type="binding site" evidence="11">
    <location>
        <position position="203"/>
    </location>
    <ligand>
        <name>Zn(2+)</name>
        <dbReference type="ChEBI" id="CHEBI:29105"/>
        <label>2</label>
    </ligand>
</feature>
<keyword evidence="3 11" id="KW-0963">Cytoplasm</keyword>
<dbReference type="KEGG" id="mhaz:BHR79_05650"/>
<dbReference type="NCBIfam" id="NF010891">
    <property type="entry name" value="PRK14298.1"/>
    <property type="match status" value="1"/>
</dbReference>
<dbReference type="RefSeq" id="WP_072561459.1">
    <property type="nucleotide sequence ID" value="NZ_CP017921.1"/>
</dbReference>
<dbReference type="Pfam" id="PF00226">
    <property type="entry name" value="DnaJ"/>
    <property type="match status" value="1"/>
</dbReference>
<dbReference type="Gene3D" id="2.60.260.20">
    <property type="entry name" value="Urease metallochaperone UreE, N-terminal domain"/>
    <property type="match status" value="2"/>
</dbReference>
<feature type="repeat" description="CXXCXGXG motif" evidence="11">
    <location>
        <begin position="174"/>
        <end position="181"/>
    </location>
</feature>
<keyword evidence="4 11" id="KW-0235">DNA replication</keyword>
<comment type="cofactor">
    <cofactor evidence="11">
        <name>Zn(2+)</name>
        <dbReference type="ChEBI" id="CHEBI:29105"/>
    </cofactor>
    <text evidence="11">Binds 2 Zn(2+) ions per monomer.</text>
</comment>
<evidence type="ECO:0000256" key="5">
    <source>
        <dbReference type="ARBA" id="ARBA00022723"/>
    </source>
</evidence>
<evidence type="ECO:0000313" key="19">
    <source>
        <dbReference type="Proteomes" id="UP000198669"/>
    </source>
</evidence>
<dbReference type="SUPFAM" id="SSF57938">
    <property type="entry name" value="DnaJ/Hsp40 cysteine-rich domain"/>
    <property type="match status" value="1"/>
</dbReference>
<dbReference type="Proteomes" id="UP000267921">
    <property type="component" value="Unassembled WGS sequence"/>
</dbReference>
<dbReference type="GO" id="GO:0008270">
    <property type="term" value="F:zinc ion binding"/>
    <property type="evidence" value="ECO:0007669"/>
    <property type="project" value="UniProtKB-UniRule"/>
</dbReference>
<proteinExistence type="inferred from homology"/>
<dbReference type="CDD" id="cd06257">
    <property type="entry name" value="DnaJ"/>
    <property type="match status" value="1"/>
</dbReference>
<evidence type="ECO:0000256" key="1">
    <source>
        <dbReference type="ARBA" id="ARBA00004496"/>
    </source>
</evidence>
<dbReference type="Pfam" id="PF00684">
    <property type="entry name" value="DnaJ_CXXCXGXG"/>
    <property type="match status" value="1"/>
</dbReference>
<accession>A0A1L3Q2B5</accession>
<dbReference type="SUPFAM" id="SSF46565">
    <property type="entry name" value="Chaperone J-domain"/>
    <property type="match status" value="1"/>
</dbReference>
<dbReference type="Gene3D" id="2.10.230.10">
    <property type="entry name" value="Heat shock protein DnaJ, cysteine-rich domain"/>
    <property type="match status" value="1"/>
</dbReference>
<keyword evidence="9 11" id="KW-0346">Stress response</keyword>
<dbReference type="PROSITE" id="PS50076">
    <property type="entry name" value="DNAJ_2"/>
    <property type="match status" value="1"/>
</dbReference>
<evidence type="ECO:0000256" key="9">
    <source>
        <dbReference type="ARBA" id="ARBA00023016"/>
    </source>
</evidence>
<dbReference type="GO" id="GO:0005524">
    <property type="term" value="F:ATP binding"/>
    <property type="evidence" value="ECO:0007669"/>
    <property type="project" value="InterPro"/>
</dbReference>
<reference evidence="15 18" key="1">
    <citation type="submission" date="2016-10" db="EMBL/GenBank/DDBJ databases">
        <title>Methanohalophilus halophilus.</title>
        <authorList>
            <person name="L'haridon S."/>
        </authorList>
    </citation>
    <scope>NUCLEOTIDE SEQUENCE [LARGE SCALE GENOMIC DNA]</scope>
    <source>
        <strain evidence="15 18">Z-7982</strain>
    </source>
</reference>
<dbReference type="EMBL" id="CP017921">
    <property type="protein sequence ID" value="APH39022.1"/>
    <property type="molecule type" value="Genomic_DNA"/>
</dbReference>
<dbReference type="GeneID" id="30583229"/>
<dbReference type="FunFam" id="2.10.230.10:FF:000002">
    <property type="entry name" value="Molecular chaperone DnaJ"/>
    <property type="match status" value="1"/>
</dbReference>
<feature type="binding site" evidence="11">
    <location>
        <position position="200"/>
    </location>
    <ligand>
        <name>Zn(2+)</name>
        <dbReference type="ChEBI" id="CHEBI:29105"/>
        <label>2</label>
    </ligand>
</feature>
<dbReference type="InterPro" id="IPR012724">
    <property type="entry name" value="DnaJ"/>
</dbReference>
<comment type="function">
    <text evidence="11">Participates actively in the response to hyperosmotic and heat shock by preventing the aggregation of stress-denatured proteins and by disaggregating proteins, also in an autonomous, DnaK-independent fashion. Unfolded proteins bind initially to DnaJ; upon interaction with the DnaJ-bound protein, DnaK hydrolyzes its bound ATP, resulting in the formation of a stable complex. GrpE releases ADP from DnaK; ATP binding to DnaK triggers the release of the substrate protein, thus completing the reaction cycle. Several rounds of ATP-dependent interactions between DnaJ, DnaK and GrpE are required for fully efficient folding. Also involved, together with DnaK and GrpE, in the DNA replication of plasmids through activation of initiation proteins.</text>
</comment>
<evidence type="ECO:0000313" key="16">
    <source>
        <dbReference type="EMBL" id="RNI09923.1"/>
    </source>
</evidence>
<dbReference type="SMART" id="SM00271">
    <property type="entry name" value="DnaJ"/>
    <property type="match status" value="1"/>
</dbReference>
<dbReference type="STRING" id="2177.BHR79_05650"/>
<feature type="binding site" evidence="11">
    <location>
        <position position="160"/>
    </location>
    <ligand>
        <name>Zn(2+)</name>
        <dbReference type="ChEBI" id="CHEBI:29105"/>
        <label>1</label>
    </ligand>
</feature>
<evidence type="ECO:0000313" key="18">
    <source>
        <dbReference type="Proteomes" id="UP000186879"/>
    </source>
</evidence>
<keyword evidence="8 11" id="KW-0862">Zinc</keyword>
<feature type="binding site" evidence="11">
    <location>
        <position position="177"/>
    </location>
    <ligand>
        <name>Zn(2+)</name>
        <dbReference type="ChEBI" id="CHEBI:29105"/>
        <label>2</label>
    </ligand>
</feature>
<keyword evidence="5 11" id="KW-0479">Metal-binding</keyword>
<evidence type="ECO:0000256" key="2">
    <source>
        <dbReference type="ARBA" id="ARBA00011738"/>
    </source>
</evidence>
<evidence type="ECO:0000256" key="11">
    <source>
        <dbReference type="HAMAP-Rule" id="MF_01152"/>
    </source>
</evidence>
<sequence length="399" mass="42755">MSTKRDYYEILGVSKDASASEIKKAYRKLAMKHHPDKNKEPDAEEKFKEISEAYAVLSDEGKRAQYDRFGHAGIDNQYSEEDIFRSADFGGFEDILEHIFGGGFGGFGGGFGGFGGAGRTQRAPRRGSDLRYDMDITLKQAAFGDKVNIDVPRSHNCDTCGGTGAKPGTEPVNCSNCGGSGQVTHARRTPLGNFMTATTCDKCHGKGQIIESPCETCNGTGKVRKTKTIEVTIPKGVETGLRLKMAGEGEAGSPGAPPGDLYIVLHVKPHERFERMGDDIVCEIPISFAQAALGDSIQVPTLYGDVKMNIKPGTQTHSVLRLKGKGMPHLHGHGQGDQLVKVIVKTPTKLNEEQKKLLKEFDSLGGGSAGSGKGGVFDKFKNAFESVISPDDSPGDSPA</sequence>
<dbReference type="EMBL" id="FNMU01000006">
    <property type="protein sequence ID" value="SDW90561.1"/>
    <property type="molecule type" value="Genomic_DNA"/>
</dbReference>
<keyword evidence="18" id="KW-1185">Reference proteome</keyword>
<dbReference type="InterPro" id="IPR018253">
    <property type="entry name" value="DnaJ_domain_CS"/>
</dbReference>
<evidence type="ECO:0000313" key="15">
    <source>
        <dbReference type="EMBL" id="APH39022.1"/>
    </source>
</evidence>
<dbReference type="Pfam" id="PF01556">
    <property type="entry name" value="DnaJ_C"/>
    <property type="match status" value="1"/>
</dbReference>
<keyword evidence="7 11" id="KW-0863">Zinc-finger</keyword>
<dbReference type="GO" id="GO:0042026">
    <property type="term" value="P:protein refolding"/>
    <property type="evidence" value="ECO:0007669"/>
    <property type="project" value="TreeGrafter"/>
</dbReference>
<dbReference type="PROSITE" id="PS51188">
    <property type="entry name" value="ZF_CR"/>
    <property type="match status" value="1"/>
</dbReference>
<dbReference type="InterPro" id="IPR002939">
    <property type="entry name" value="DnaJ_C"/>
</dbReference>
<dbReference type="Gene3D" id="1.10.287.110">
    <property type="entry name" value="DnaJ domain"/>
    <property type="match status" value="1"/>
</dbReference>
<feature type="repeat" description="CXXCXGXG motif" evidence="11">
    <location>
        <begin position="214"/>
        <end position="221"/>
    </location>
</feature>
<dbReference type="NCBIfam" id="NF008035">
    <property type="entry name" value="PRK10767.1"/>
    <property type="match status" value="1"/>
</dbReference>
<evidence type="ECO:0000256" key="12">
    <source>
        <dbReference type="PROSITE-ProRule" id="PRU00546"/>
    </source>
</evidence>
<evidence type="ECO:0000256" key="7">
    <source>
        <dbReference type="ARBA" id="ARBA00022771"/>
    </source>
</evidence>
<dbReference type="SUPFAM" id="SSF49493">
    <property type="entry name" value="HSP40/DnaJ peptide-binding domain"/>
    <property type="match status" value="2"/>
</dbReference>
<feature type="binding site" evidence="11">
    <location>
        <position position="214"/>
    </location>
    <ligand>
        <name>Zn(2+)</name>
        <dbReference type="ChEBI" id="CHEBI:29105"/>
        <label>1</label>
    </ligand>
</feature>
<reference evidence="16 20" key="3">
    <citation type="submission" date="2018-10" db="EMBL/GenBank/DDBJ databases">
        <title>Cultivation of a novel Methanohalophilus strain from Kebrit Deep of the Red Sea and a genomic comparison of members of the genus Methanohalophilus.</title>
        <authorList>
            <person name="Guan Y."/>
            <person name="Ngugi D.K."/>
            <person name="Stingl U."/>
        </authorList>
    </citation>
    <scope>NUCLEOTIDE SEQUENCE [LARGE SCALE GENOMIC DNA]</scope>
    <source>
        <strain evidence="16 20">DSM 3094</strain>
    </source>
</reference>
<dbReference type="PANTHER" id="PTHR43096:SF52">
    <property type="entry name" value="DNAJ HOMOLOG 1, MITOCHONDRIAL-RELATED"/>
    <property type="match status" value="1"/>
</dbReference>
<dbReference type="InterPro" id="IPR001305">
    <property type="entry name" value="HSP_DnaJ_Cys-rich_dom"/>
</dbReference>
<reference evidence="17 19" key="2">
    <citation type="submission" date="2016-10" db="EMBL/GenBank/DDBJ databases">
        <authorList>
            <person name="de Groot N.N."/>
        </authorList>
    </citation>
    <scope>NUCLEOTIDE SEQUENCE [LARGE SCALE GENOMIC DNA]</scope>
    <source>
        <strain evidence="17 19">Z-7982</strain>
    </source>
</reference>
<organism evidence="15 18">
    <name type="scientific">Methanohalophilus halophilus</name>
    <dbReference type="NCBI Taxonomy" id="2177"/>
    <lineage>
        <taxon>Archaea</taxon>
        <taxon>Methanobacteriati</taxon>
        <taxon>Methanobacteriota</taxon>
        <taxon>Stenosarchaea group</taxon>
        <taxon>Methanomicrobia</taxon>
        <taxon>Methanosarcinales</taxon>
        <taxon>Methanosarcinaceae</taxon>
        <taxon>Methanohalophilus</taxon>
    </lineage>
</organism>
<keyword evidence="6 11" id="KW-0677">Repeat</keyword>
<dbReference type="PANTHER" id="PTHR43096">
    <property type="entry name" value="DNAJ HOMOLOG 1, MITOCHONDRIAL-RELATED"/>
    <property type="match status" value="1"/>
</dbReference>
<feature type="binding site" evidence="11">
    <location>
        <position position="174"/>
    </location>
    <ligand>
        <name>Zn(2+)</name>
        <dbReference type="ChEBI" id="CHEBI:29105"/>
        <label>2</label>
    </ligand>
</feature>
<dbReference type="GO" id="GO:0031072">
    <property type="term" value="F:heat shock protein binding"/>
    <property type="evidence" value="ECO:0007669"/>
    <property type="project" value="InterPro"/>
</dbReference>
<evidence type="ECO:0000256" key="6">
    <source>
        <dbReference type="ARBA" id="ARBA00022737"/>
    </source>
</evidence>
<dbReference type="Proteomes" id="UP000186879">
    <property type="component" value="Chromosome"/>
</dbReference>
<evidence type="ECO:0000313" key="17">
    <source>
        <dbReference type="EMBL" id="SDW90561.1"/>
    </source>
</evidence>
<feature type="zinc finger region" description="CR-type" evidence="12">
    <location>
        <begin position="144"/>
        <end position="226"/>
    </location>
</feature>
<dbReference type="PRINTS" id="PR00625">
    <property type="entry name" value="JDOMAIN"/>
</dbReference>
<feature type="binding site" evidence="11">
    <location>
        <position position="157"/>
    </location>
    <ligand>
        <name>Zn(2+)</name>
        <dbReference type="ChEBI" id="CHEBI:29105"/>
        <label>1</label>
    </ligand>
</feature>
<evidence type="ECO:0000256" key="8">
    <source>
        <dbReference type="ARBA" id="ARBA00022833"/>
    </source>
</evidence>
<dbReference type="NCBIfam" id="TIGR02349">
    <property type="entry name" value="DnaJ_bact"/>
    <property type="match status" value="1"/>
</dbReference>
<evidence type="ECO:0000313" key="20">
    <source>
        <dbReference type="Proteomes" id="UP000267921"/>
    </source>
</evidence>
<comment type="subcellular location">
    <subcellularLocation>
        <location evidence="1 11">Cytoplasm</location>
    </subcellularLocation>
</comment>
<protein>
    <recommendedName>
        <fullName evidence="11">Chaperone protein DnaJ</fullName>
    </recommendedName>
</protein>
<gene>
    <name evidence="11 16" type="primary">dnaJ</name>
    <name evidence="15" type="ORF">BHR79_05650</name>
    <name evidence="16" type="ORF">EFE40_04605</name>
    <name evidence="17" type="ORF">SAMN04515625_1839</name>
</gene>
<name>A0A1L3Q2B5_9EURY</name>
<dbReference type="HAMAP" id="MF_01152">
    <property type="entry name" value="DnaJ"/>
    <property type="match status" value="1"/>
</dbReference>
<dbReference type="GO" id="GO:0009408">
    <property type="term" value="P:response to heat"/>
    <property type="evidence" value="ECO:0007669"/>
    <property type="project" value="InterPro"/>
</dbReference>
<feature type="binding site" evidence="11">
    <location>
        <position position="217"/>
    </location>
    <ligand>
        <name>Zn(2+)</name>
        <dbReference type="ChEBI" id="CHEBI:29105"/>
        <label>1</label>
    </ligand>
</feature>
<evidence type="ECO:0000259" key="13">
    <source>
        <dbReference type="PROSITE" id="PS50076"/>
    </source>
</evidence>
<dbReference type="EMBL" id="RJJG01000003">
    <property type="protein sequence ID" value="RNI09923.1"/>
    <property type="molecule type" value="Genomic_DNA"/>
</dbReference>
<dbReference type="GO" id="GO:0005737">
    <property type="term" value="C:cytoplasm"/>
    <property type="evidence" value="ECO:0007669"/>
    <property type="project" value="UniProtKB-SubCell"/>
</dbReference>
<evidence type="ECO:0000259" key="14">
    <source>
        <dbReference type="PROSITE" id="PS51188"/>
    </source>
</evidence>
<comment type="similarity">
    <text evidence="11">Belongs to the DnaJ family.</text>
</comment>
<dbReference type="PROSITE" id="PS00636">
    <property type="entry name" value="DNAJ_1"/>
    <property type="match status" value="1"/>
</dbReference>
<dbReference type="OrthoDB" id="8967at2157"/>
<feature type="repeat" description="CXXCXGXG motif" evidence="11">
    <location>
        <begin position="157"/>
        <end position="164"/>
    </location>
</feature>
<evidence type="ECO:0000256" key="10">
    <source>
        <dbReference type="ARBA" id="ARBA00023186"/>
    </source>
</evidence>
<dbReference type="GO" id="GO:0051082">
    <property type="term" value="F:unfolded protein binding"/>
    <property type="evidence" value="ECO:0007669"/>
    <property type="project" value="UniProtKB-UniRule"/>
</dbReference>